<protein>
    <submittedName>
        <fullName evidence="4">Leucyl/phenylalanyl-tRNA--protein transferase</fullName>
    </submittedName>
</protein>
<dbReference type="GO" id="GO:0008914">
    <property type="term" value="F:leucyl-tRNA--protein transferase activity"/>
    <property type="evidence" value="ECO:0007669"/>
    <property type="project" value="InterPro"/>
</dbReference>
<dbReference type="InterPro" id="IPR042221">
    <property type="entry name" value="Leu/Phe-tRNA_Trfase_N"/>
</dbReference>
<proteinExistence type="predicted"/>
<keyword evidence="1" id="KW-0963">Cytoplasm</keyword>
<organism evidence="4 5">
    <name type="scientific">Parasutterella muris</name>
    <dbReference type="NCBI Taxonomy" id="2565572"/>
    <lineage>
        <taxon>Bacteria</taxon>
        <taxon>Pseudomonadati</taxon>
        <taxon>Pseudomonadota</taxon>
        <taxon>Betaproteobacteria</taxon>
        <taxon>Burkholderiales</taxon>
        <taxon>Sutterellaceae</taxon>
        <taxon>Parasutterella</taxon>
    </lineage>
</organism>
<name>A0A6L6YIF6_9BURK</name>
<dbReference type="AlphaFoldDB" id="A0A6L6YIF6"/>
<comment type="caution">
    <text evidence="4">The sequence shown here is derived from an EMBL/GenBank/DDBJ whole genome shotgun (WGS) entry which is preliminary data.</text>
</comment>
<keyword evidence="3" id="KW-0012">Acyltransferase</keyword>
<dbReference type="SUPFAM" id="SSF55729">
    <property type="entry name" value="Acyl-CoA N-acyltransferases (Nat)"/>
    <property type="match status" value="1"/>
</dbReference>
<sequence>MSEIKFISGADSFKVLNPLNPIYKQRYEGIVAFSDTLRAEMLRAGYAKGVFPWSVSAPYLWFFTDPRLVLDPSQLIISHSLRKRIRDALQNVYRRDGIKHKLEIFLDHAPEDVLSGCAAARPGQDGTWISRPLRRAYLESMKDGFFHTIECRVDGKLAAGLIFDSIGRMLYGESMFTTLPDLSKLALSTLCSIARSESVHMIDCQEATEHLISLGGTELSGSDFYQSLQKETARDPIDWRLYCGRSLNDCLGILLSDK</sequence>
<gene>
    <name evidence="4" type="ORF">E5987_09645</name>
</gene>
<keyword evidence="5" id="KW-1185">Reference proteome</keyword>
<dbReference type="PANTHER" id="PTHR30098">
    <property type="entry name" value="LEUCYL/PHENYLALANYL-TRNA--PROTEIN TRANSFERASE"/>
    <property type="match status" value="1"/>
</dbReference>
<evidence type="ECO:0000256" key="2">
    <source>
        <dbReference type="ARBA" id="ARBA00022679"/>
    </source>
</evidence>
<reference evidence="4 5" key="1">
    <citation type="submission" date="2019-12" db="EMBL/GenBank/DDBJ databases">
        <title>Microbes associate with the intestines of laboratory mice.</title>
        <authorList>
            <person name="Navarre W."/>
            <person name="Wong E."/>
        </authorList>
    </citation>
    <scope>NUCLEOTIDE SEQUENCE [LARGE SCALE GENOMIC DNA]</scope>
    <source>
        <strain evidence="4 5">NM82_D38</strain>
    </source>
</reference>
<dbReference type="Pfam" id="PF03588">
    <property type="entry name" value="Leu_Phe_trans"/>
    <property type="match status" value="1"/>
</dbReference>
<dbReference type="Gene3D" id="3.40.630.70">
    <property type="entry name" value="Leucyl/phenylalanyl-tRNA-protein transferase, C-terminal domain"/>
    <property type="match status" value="1"/>
</dbReference>
<dbReference type="InterPro" id="IPR004616">
    <property type="entry name" value="Leu/Phe-tRNA_Trfase"/>
</dbReference>
<dbReference type="GO" id="GO:0005737">
    <property type="term" value="C:cytoplasm"/>
    <property type="evidence" value="ECO:0007669"/>
    <property type="project" value="TreeGrafter"/>
</dbReference>
<dbReference type="RefSeq" id="WP_160335878.1">
    <property type="nucleotide sequence ID" value="NZ_WSRP01000031.1"/>
</dbReference>
<dbReference type="OrthoDB" id="9790282at2"/>
<accession>A0A6L6YIF6</accession>
<dbReference type="InterPro" id="IPR042203">
    <property type="entry name" value="Leu/Phe-tRNA_Trfase_C"/>
</dbReference>
<dbReference type="InterPro" id="IPR016181">
    <property type="entry name" value="Acyl_CoA_acyltransferase"/>
</dbReference>
<evidence type="ECO:0000256" key="1">
    <source>
        <dbReference type="ARBA" id="ARBA00022490"/>
    </source>
</evidence>
<evidence type="ECO:0000313" key="5">
    <source>
        <dbReference type="Proteomes" id="UP000472580"/>
    </source>
</evidence>
<evidence type="ECO:0000313" key="4">
    <source>
        <dbReference type="EMBL" id="MVX57456.1"/>
    </source>
</evidence>
<dbReference type="Proteomes" id="UP000472580">
    <property type="component" value="Unassembled WGS sequence"/>
</dbReference>
<dbReference type="EMBL" id="WSRP01000031">
    <property type="protein sequence ID" value="MVX57456.1"/>
    <property type="molecule type" value="Genomic_DNA"/>
</dbReference>
<dbReference type="PANTHER" id="PTHR30098:SF2">
    <property type="entry name" value="LEUCYL_PHENYLALANYL-TRNA--PROTEIN TRANSFERASE"/>
    <property type="match status" value="1"/>
</dbReference>
<dbReference type="GO" id="GO:0030163">
    <property type="term" value="P:protein catabolic process"/>
    <property type="evidence" value="ECO:0007669"/>
    <property type="project" value="InterPro"/>
</dbReference>
<keyword evidence="2 4" id="KW-0808">Transferase</keyword>
<dbReference type="Gene3D" id="3.30.70.3550">
    <property type="entry name" value="Leucyl/phenylalanyl-tRNA-protein transferase, N-terminal domain"/>
    <property type="match status" value="1"/>
</dbReference>
<evidence type="ECO:0000256" key="3">
    <source>
        <dbReference type="ARBA" id="ARBA00023315"/>
    </source>
</evidence>